<comment type="caution">
    <text evidence="5">The sequence shown here is derived from an EMBL/GenBank/DDBJ whole genome shotgun (WGS) entry which is preliminary data.</text>
</comment>
<protein>
    <submittedName>
        <fullName evidence="5">GNAT family N-acetyltransferase</fullName>
    </submittedName>
</protein>
<keyword evidence="2" id="KW-0012">Acyltransferase</keyword>
<keyword evidence="1" id="KW-0808">Transferase</keyword>
<dbReference type="Gene3D" id="3.40.630.30">
    <property type="match status" value="1"/>
</dbReference>
<dbReference type="PROSITE" id="PS51186">
    <property type="entry name" value="GNAT"/>
    <property type="match status" value="1"/>
</dbReference>
<feature type="region of interest" description="Disordered" evidence="3">
    <location>
        <begin position="139"/>
        <end position="171"/>
    </location>
</feature>
<dbReference type="PANTHER" id="PTHR43877">
    <property type="entry name" value="AMINOALKYLPHOSPHONATE N-ACETYLTRANSFERASE-RELATED-RELATED"/>
    <property type="match status" value="1"/>
</dbReference>
<organism evidence="5 6">
    <name type="scientific">Actinocorallia longicatena</name>
    <dbReference type="NCBI Taxonomy" id="111803"/>
    <lineage>
        <taxon>Bacteria</taxon>
        <taxon>Bacillati</taxon>
        <taxon>Actinomycetota</taxon>
        <taxon>Actinomycetes</taxon>
        <taxon>Streptosporangiales</taxon>
        <taxon>Thermomonosporaceae</taxon>
        <taxon>Actinocorallia</taxon>
    </lineage>
</organism>
<dbReference type="RefSeq" id="WP_344837454.1">
    <property type="nucleotide sequence ID" value="NZ_BAAAUV010000031.1"/>
</dbReference>
<sequence length="171" mass="18880">MTPTFRIFQATPSDAPAIGEVHAESWKAAYASFFTDPFFTEAVESRRTKWTKTLAEAPPGTIALLAALDDRPLAFSYSGPSHTRPGEAEIYGFYAHPAAWGTGIAPALMTATLHALHTQGHPRAHLWTLRDTPQSRRFYEKSGFTPTPTPRTHDYGNGTPVPQIEYTRPLP</sequence>
<keyword evidence="6" id="KW-1185">Reference proteome</keyword>
<dbReference type="InterPro" id="IPR016181">
    <property type="entry name" value="Acyl_CoA_acyltransferase"/>
</dbReference>
<evidence type="ECO:0000313" key="5">
    <source>
        <dbReference type="EMBL" id="GAA3236809.1"/>
    </source>
</evidence>
<dbReference type="Pfam" id="PF00583">
    <property type="entry name" value="Acetyltransf_1"/>
    <property type="match status" value="1"/>
</dbReference>
<evidence type="ECO:0000256" key="1">
    <source>
        <dbReference type="ARBA" id="ARBA00022679"/>
    </source>
</evidence>
<evidence type="ECO:0000313" key="6">
    <source>
        <dbReference type="Proteomes" id="UP001501237"/>
    </source>
</evidence>
<dbReference type="InterPro" id="IPR050832">
    <property type="entry name" value="Bact_Acetyltransf"/>
</dbReference>
<dbReference type="SUPFAM" id="SSF55729">
    <property type="entry name" value="Acyl-CoA N-acyltransferases (Nat)"/>
    <property type="match status" value="1"/>
</dbReference>
<evidence type="ECO:0000256" key="3">
    <source>
        <dbReference type="SAM" id="MobiDB-lite"/>
    </source>
</evidence>
<reference evidence="6" key="1">
    <citation type="journal article" date="2019" name="Int. J. Syst. Evol. Microbiol.">
        <title>The Global Catalogue of Microorganisms (GCM) 10K type strain sequencing project: providing services to taxonomists for standard genome sequencing and annotation.</title>
        <authorList>
            <consortium name="The Broad Institute Genomics Platform"/>
            <consortium name="The Broad Institute Genome Sequencing Center for Infectious Disease"/>
            <person name="Wu L."/>
            <person name="Ma J."/>
        </authorList>
    </citation>
    <scope>NUCLEOTIDE SEQUENCE [LARGE SCALE GENOMIC DNA]</scope>
    <source>
        <strain evidence="6">JCM 9377</strain>
    </source>
</reference>
<accession>A0ABP6QKM0</accession>
<evidence type="ECO:0000256" key="2">
    <source>
        <dbReference type="ARBA" id="ARBA00023315"/>
    </source>
</evidence>
<feature type="domain" description="N-acetyltransferase" evidence="4">
    <location>
        <begin position="5"/>
        <end position="171"/>
    </location>
</feature>
<dbReference type="CDD" id="cd04301">
    <property type="entry name" value="NAT_SF"/>
    <property type="match status" value="1"/>
</dbReference>
<dbReference type="Proteomes" id="UP001501237">
    <property type="component" value="Unassembled WGS sequence"/>
</dbReference>
<dbReference type="EMBL" id="BAAAUV010000031">
    <property type="protein sequence ID" value="GAA3236809.1"/>
    <property type="molecule type" value="Genomic_DNA"/>
</dbReference>
<gene>
    <name evidence="5" type="ORF">GCM10010468_71230</name>
</gene>
<dbReference type="InterPro" id="IPR000182">
    <property type="entry name" value="GNAT_dom"/>
</dbReference>
<proteinExistence type="predicted"/>
<evidence type="ECO:0000259" key="4">
    <source>
        <dbReference type="PROSITE" id="PS51186"/>
    </source>
</evidence>
<name>A0ABP6QKM0_9ACTN</name>